<sequence>MQASLVVKNPNYEHNSNPSQFGGKDPELFQHNKNPSQKRANDPNRFFADRGGKLLVEEKERKALMTKLPKCLFFFAIADDP</sequence>
<dbReference type="Proteomes" id="UP000828390">
    <property type="component" value="Unassembled WGS sequence"/>
</dbReference>
<dbReference type="Gene3D" id="1.20.58.1520">
    <property type="match status" value="1"/>
</dbReference>
<comment type="caution">
    <text evidence="2">The sequence shown here is derived from an EMBL/GenBank/DDBJ whole genome shotgun (WGS) entry which is preliminary data.</text>
</comment>
<accession>A0A9D4LET2</accession>
<evidence type="ECO:0000313" key="2">
    <source>
        <dbReference type="EMBL" id="KAH3857240.1"/>
    </source>
</evidence>
<dbReference type="Pfam" id="PF03999">
    <property type="entry name" value="MAP65_ASE1"/>
    <property type="match status" value="1"/>
</dbReference>
<feature type="region of interest" description="Disordered" evidence="1">
    <location>
        <begin position="1"/>
        <end position="47"/>
    </location>
</feature>
<dbReference type="EMBL" id="JAIWYP010000003">
    <property type="protein sequence ID" value="KAH3857240.1"/>
    <property type="molecule type" value="Genomic_DNA"/>
</dbReference>
<reference evidence="2" key="2">
    <citation type="submission" date="2020-11" db="EMBL/GenBank/DDBJ databases">
        <authorList>
            <person name="McCartney M.A."/>
            <person name="Auch B."/>
            <person name="Kono T."/>
            <person name="Mallez S."/>
            <person name="Becker A."/>
            <person name="Gohl D.M."/>
            <person name="Silverstein K.A.T."/>
            <person name="Koren S."/>
            <person name="Bechman K.B."/>
            <person name="Herman A."/>
            <person name="Abrahante J.E."/>
            <person name="Garbe J."/>
        </authorList>
    </citation>
    <scope>NUCLEOTIDE SEQUENCE</scope>
    <source>
        <strain evidence="2">Duluth1</strain>
        <tissue evidence="2">Whole animal</tissue>
    </source>
</reference>
<evidence type="ECO:0000313" key="3">
    <source>
        <dbReference type="Proteomes" id="UP000828390"/>
    </source>
</evidence>
<reference evidence="2" key="1">
    <citation type="journal article" date="2019" name="bioRxiv">
        <title>The Genome of the Zebra Mussel, Dreissena polymorpha: A Resource for Invasive Species Research.</title>
        <authorList>
            <person name="McCartney M.A."/>
            <person name="Auch B."/>
            <person name="Kono T."/>
            <person name="Mallez S."/>
            <person name="Zhang Y."/>
            <person name="Obille A."/>
            <person name="Becker A."/>
            <person name="Abrahante J.E."/>
            <person name="Garbe J."/>
            <person name="Badalamenti J.P."/>
            <person name="Herman A."/>
            <person name="Mangelson H."/>
            <person name="Liachko I."/>
            <person name="Sullivan S."/>
            <person name="Sone E.D."/>
            <person name="Koren S."/>
            <person name="Silverstein K.A.T."/>
            <person name="Beckman K.B."/>
            <person name="Gohl D.M."/>
        </authorList>
    </citation>
    <scope>NUCLEOTIDE SEQUENCE</scope>
    <source>
        <strain evidence="2">Duluth1</strain>
        <tissue evidence="2">Whole animal</tissue>
    </source>
</reference>
<evidence type="ECO:0000256" key="1">
    <source>
        <dbReference type="SAM" id="MobiDB-lite"/>
    </source>
</evidence>
<name>A0A9D4LET2_DREPO</name>
<proteinExistence type="predicted"/>
<protein>
    <submittedName>
        <fullName evidence="2">Uncharacterized protein</fullName>
    </submittedName>
</protein>
<gene>
    <name evidence="2" type="ORF">DPMN_099846</name>
</gene>
<organism evidence="2 3">
    <name type="scientific">Dreissena polymorpha</name>
    <name type="common">Zebra mussel</name>
    <name type="synonym">Mytilus polymorpha</name>
    <dbReference type="NCBI Taxonomy" id="45954"/>
    <lineage>
        <taxon>Eukaryota</taxon>
        <taxon>Metazoa</taxon>
        <taxon>Spiralia</taxon>
        <taxon>Lophotrochozoa</taxon>
        <taxon>Mollusca</taxon>
        <taxon>Bivalvia</taxon>
        <taxon>Autobranchia</taxon>
        <taxon>Heteroconchia</taxon>
        <taxon>Euheterodonta</taxon>
        <taxon>Imparidentia</taxon>
        <taxon>Neoheterodontei</taxon>
        <taxon>Myida</taxon>
        <taxon>Dreissenoidea</taxon>
        <taxon>Dreissenidae</taxon>
        <taxon>Dreissena</taxon>
    </lineage>
</organism>
<keyword evidence="3" id="KW-1185">Reference proteome</keyword>
<dbReference type="AlphaFoldDB" id="A0A9D4LET2"/>